<dbReference type="GO" id="GO:0016998">
    <property type="term" value="P:cell wall macromolecule catabolic process"/>
    <property type="evidence" value="ECO:0007669"/>
    <property type="project" value="InterPro"/>
</dbReference>
<evidence type="ECO:0000256" key="2">
    <source>
        <dbReference type="ARBA" id="ARBA00022529"/>
    </source>
</evidence>
<dbReference type="GO" id="GO:0031640">
    <property type="term" value="P:killing of cells of another organism"/>
    <property type="evidence" value="ECO:0007669"/>
    <property type="project" value="UniProtKB-KW"/>
</dbReference>
<evidence type="ECO:0000313" key="9">
    <source>
        <dbReference type="EMBL" id="RAK21624.1"/>
    </source>
</evidence>
<gene>
    <name evidence="9" type="ORF">B0I03_10556</name>
</gene>
<dbReference type="PANTHER" id="PTHR38107:SF3">
    <property type="entry name" value="LYSOZYME RRRD-RELATED"/>
    <property type="match status" value="1"/>
</dbReference>
<dbReference type="InterPro" id="IPR023347">
    <property type="entry name" value="Lysozyme_dom_sf"/>
</dbReference>
<dbReference type="AlphaFoldDB" id="A0A327YKR9"/>
<dbReference type="InterPro" id="IPR033907">
    <property type="entry name" value="Endolysin_autolysin"/>
</dbReference>
<evidence type="ECO:0000256" key="3">
    <source>
        <dbReference type="ARBA" id="ARBA00022638"/>
    </source>
</evidence>
<dbReference type="Gene3D" id="1.10.530.40">
    <property type="match status" value="1"/>
</dbReference>
<dbReference type="Pfam" id="PF00959">
    <property type="entry name" value="Phage_lysozyme"/>
    <property type="match status" value="1"/>
</dbReference>
<dbReference type="InterPro" id="IPR051018">
    <property type="entry name" value="Bacteriophage_GH24"/>
</dbReference>
<reference evidence="9 10" key="1">
    <citation type="submission" date="2018-06" db="EMBL/GenBank/DDBJ databases">
        <title>Genomic Encyclopedia of Type Strains, Phase III (KMG-III): the genomes of soil and plant-associated and newly described type strains.</title>
        <authorList>
            <person name="Whitman W."/>
        </authorList>
    </citation>
    <scope>NUCLEOTIDE SEQUENCE [LARGE SCALE GENOMIC DNA]</scope>
    <source>
        <strain evidence="9 10">CGMCC 1.12398</strain>
    </source>
</reference>
<evidence type="ECO:0000256" key="5">
    <source>
        <dbReference type="ARBA" id="ARBA00023200"/>
    </source>
</evidence>
<protein>
    <recommendedName>
        <fullName evidence="7">Lysozyme</fullName>
        <ecNumber evidence="7">3.2.1.17</ecNumber>
    </recommendedName>
</protein>
<accession>A0A327YKR9</accession>
<evidence type="ECO:0000256" key="6">
    <source>
        <dbReference type="ARBA" id="ARBA00023295"/>
    </source>
</evidence>
<keyword evidence="3 7" id="KW-0081">Bacteriolytic enzyme</keyword>
<keyword evidence="5" id="KW-1035">Host cytoplasm</keyword>
<dbReference type="OrthoDB" id="5327667at2"/>
<evidence type="ECO:0000256" key="7">
    <source>
        <dbReference type="RuleBase" id="RU003788"/>
    </source>
</evidence>
<dbReference type="EMBL" id="QLMI01000005">
    <property type="protein sequence ID" value="RAK21624.1"/>
    <property type="molecule type" value="Genomic_DNA"/>
</dbReference>
<keyword evidence="6 7" id="KW-0326">Glycosidase</keyword>
<dbReference type="Proteomes" id="UP000249620">
    <property type="component" value="Unassembled WGS sequence"/>
</dbReference>
<proteinExistence type="inferred from homology"/>
<comment type="similarity">
    <text evidence="7">Belongs to the glycosyl hydrolase 24 family.</text>
</comment>
<keyword evidence="10" id="KW-1185">Reference proteome</keyword>
<evidence type="ECO:0000256" key="1">
    <source>
        <dbReference type="ARBA" id="ARBA00000632"/>
    </source>
</evidence>
<dbReference type="GO" id="GO:0009253">
    <property type="term" value="P:peptidoglycan catabolic process"/>
    <property type="evidence" value="ECO:0007669"/>
    <property type="project" value="InterPro"/>
</dbReference>
<dbReference type="InterPro" id="IPR023346">
    <property type="entry name" value="Lysozyme-like_dom_sf"/>
</dbReference>
<dbReference type="GO" id="GO:0003796">
    <property type="term" value="F:lysozyme activity"/>
    <property type="evidence" value="ECO:0007669"/>
    <property type="project" value="UniProtKB-EC"/>
</dbReference>
<dbReference type="InterPro" id="IPR034690">
    <property type="entry name" value="Endolysin_T4_type"/>
</dbReference>
<evidence type="ECO:0000313" key="10">
    <source>
        <dbReference type="Proteomes" id="UP000249620"/>
    </source>
</evidence>
<dbReference type="HAMAP" id="MF_04110">
    <property type="entry name" value="ENDOLYSIN_T4"/>
    <property type="match status" value="1"/>
</dbReference>
<feature type="coiled-coil region" evidence="8">
    <location>
        <begin position="53"/>
        <end position="80"/>
    </location>
</feature>
<keyword evidence="8" id="KW-0175">Coiled coil</keyword>
<dbReference type="RefSeq" id="WP_111567083.1">
    <property type="nucleotide sequence ID" value="NZ_QLMI01000005.1"/>
</dbReference>
<organism evidence="9 10">
    <name type="scientific">Flavobacterium aquaticum</name>
    <dbReference type="NCBI Taxonomy" id="1236486"/>
    <lineage>
        <taxon>Bacteria</taxon>
        <taxon>Pseudomonadati</taxon>
        <taxon>Bacteroidota</taxon>
        <taxon>Flavobacteriia</taxon>
        <taxon>Flavobacteriales</taxon>
        <taxon>Flavobacteriaceae</taxon>
        <taxon>Flavobacterium</taxon>
    </lineage>
</organism>
<dbReference type="CDD" id="cd00737">
    <property type="entry name" value="lyz_endolysin_autolysin"/>
    <property type="match status" value="1"/>
</dbReference>
<dbReference type="GO" id="GO:0042742">
    <property type="term" value="P:defense response to bacterium"/>
    <property type="evidence" value="ECO:0007669"/>
    <property type="project" value="UniProtKB-KW"/>
</dbReference>
<name>A0A327YKR9_9FLAO</name>
<dbReference type="SUPFAM" id="SSF53955">
    <property type="entry name" value="Lysozyme-like"/>
    <property type="match status" value="1"/>
</dbReference>
<evidence type="ECO:0000256" key="4">
    <source>
        <dbReference type="ARBA" id="ARBA00022801"/>
    </source>
</evidence>
<evidence type="ECO:0000256" key="8">
    <source>
        <dbReference type="SAM" id="Coils"/>
    </source>
</evidence>
<comment type="caution">
    <text evidence="9">The sequence shown here is derived from an EMBL/GenBank/DDBJ whole genome shotgun (WGS) entry which is preliminary data.</text>
</comment>
<keyword evidence="2 7" id="KW-0929">Antimicrobial</keyword>
<sequence>MKITSINEEGLKLIMKYEGFSATPYLCPAGVPTIGYGTTRYSDGTKVTMKDEAITKEQAIEILKEQVKNYELAVDAMTTDKVNQNQFNALVSFAYNLGVNALKKSNLLRVINLNIWDGKIEREFNKWVYANGRVLKGLQKRRNDESKMYFKK</sequence>
<dbReference type="EC" id="3.2.1.17" evidence="7"/>
<dbReference type="InterPro" id="IPR002196">
    <property type="entry name" value="Glyco_hydro_24"/>
</dbReference>
<keyword evidence="4 7" id="KW-0378">Hydrolase</keyword>
<comment type="catalytic activity">
    <reaction evidence="1 7">
        <text>Hydrolysis of (1-&gt;4)-beta-linkages between N-acetylmuramic acid and N-acetyl-D-glucosamine residues in a peptidoglycan and between N-acetyl-D-glucosamine residues in chitodextrins.</text>
        <dbReference type="EC" id="3.2.1.17"/>
    </reaction>
</comment>
<dbReference type="PANTHER" id="PTHR38107">
    <property type="match status" value="1"/>
</dbReference>